<dbReference type="SUPFAM" id="SSF52833">
    <property type="entry name" value="Thioredoxin-like"/>
    <property type="match status" value="1"/>
</dbReference>
<dbReference type="GO" id="GO:0004364">
    <property type="term" value="F:glutathione transferase activity"/>
    <property type="evidence" value="ECO:0007669"/>
    <property type="project" value="UniProtKB-EC"/>
</dbReference>
<comment type="similarity">
    <text evidence="4">Belongs to the GST superfamily. Sigma family.</text>
</comment>
<dbReference type="SFLD" id="SFLDS00019">
    <property type="entry name" value="Glutathione_Transferase_(cytos"/>
    <property type="match status" value="1"/>
</dbReference>
<dbReference type="CDD" id="cd03039">
    <property type="entry name" value="GST_N_Sigma_like"/>
    <property type="match status" value="1"/>
</dbReference>
<dbReference type="EC" id="2.5.1.18" evidence="2"/>
<dbReference type="Gene3D" id="3.40.30.10">
    <property type="entry name" value="Glutaredoxin"/>
    <property type="match status" value="1"/>
</dbReference>
<comment type="subunit">
    <text evidence="1">Homodimer.</text>
</comment>
<dbReference type="Pfam" id="PF14497">
    <property type="entry name" value="GST_C_3"/>
    <property type="match status" value="1"/>
</dbReference>
<keyword evidence="9" id="KW-1185">Reference proteome</keyword>
<dbReference type="FunFam" id="1.20.1050.10:FF:000030">
    <property type="entry name" value="Glutathione S-transferase S1"/>
    <property type="match status" value="1"/>
</dbReference>
<dbReference type="EMBL" id="CVRI01000059">
    <property type="protein sequence ID" value="CRL03511.1"/>
    <property type="molecule type" value="Genomic_DNA"/>
</dbReference>
<dbReference type="Pfam" id="PF02798">
    <property type="entry name" value="GST_N"/>
    <property type="match status" value="1"/>
</dbReference>
<comment type="catalytic activity">
    <reaction evidence="5">
        <text>RX + glutathione = an S-substituted glutathione + a halide anion + H(+)</text>
        <dbReference type="Rhea" id="RHEA:16437"/>
        <dbReference type="ChEBI" id="CHEBI:15378"/>
        <dbReference type="ChEBI" id="CHEBI:16042"/>
        <dbReference type="ChEBI" id="CHEBI:17792"/>
        <dbReference type="ChEBI" id="CHEBI:57925"/>
        <dbReference type="ChEBI" id="CHEBI:90779"/>
        <dbReference type="EC" id="2.5.1.18"/>
    </reaction>
</comment>
<dbReference type="GO" id="GO:0006749">
    <property type="term" value="P:glutathione metabolic process"/>
    <property type="evidence" value="ECO:0007669"/>
    <property type="project" value="TreeGrafter"/>
</dbReference>
<reference evidence="8 9" key="1">
    <citation type="submission" date="2015-04" db="EMBL/GenBank/DDBJ databases">
        <authorList>
            <person name="Syromyatnikov M.Y."/>
            <person name="Popov V.N."/>
        </authorList>
    </citation>
    <scope>NUCLEOTIDE SEQUENCE [LARGE SCALE GENOMIC DNA]</scope>
</reference>
<dbReference type="CDD" id="cd03192">
    <property type="entry name" value="GST_C_Sigma_like"/>
    <property type="match status" value="1"/>
</dbReference>
<dbReference type="PROSITE" id="PS50404">
    <property type="entry name" value="GST_NTER"/>
    <property type="match status" value="1"/>
</dbReference>
<sequence length="204" mass="24107">MSYKLIYFNSKALGEPIRFLLAYGDIEYEDFRIDFLKQWPTWNKESFPFHQIPILEVDGLQMNQSLSICRFLAKRVGLVGSNDIEDYLIDSMIDNINDFRWNFAIMHYETDPSIQEIKRKELHDKTIPFYLEKLEKIAKDGNGHFALKRLTWVDVYFAGVIDYLNFMAKKDLLTNCPNLQKVVDNVLALEKIKKWVEKRPKTIS</sequence>
<dbReference type="InterPro" id="IPR050213">
    <property type="entry name" value="GST_superfamily"/>
</dbReference>
<gene>
    <name evidence="8" type="ORF">CLUMA_CG016454</name>
</gene>
<dbReference type="SFLD" id="SFLDG01205">
    <property type="entry name" value="AMPS.1"/>
    <property type="match status" value="1"/>
</dbReference>
<dbReference type="Gene3D" id="1.20.1050.10">
    <property type="match status" value="1"/>
</dbReference>
<evidence type="ECO:0000256" key="3">
    <source>
        <dbReference type="ARBA" id="ARBA00022679"/>
    </source>
</evidence>
<dbReference type="PROSITE" id="PS50405">
    <property type="entry name" value="GST_CTER"/>
    <property type="match status" value="1"/>
</dbReference>
<dbReference type="OrthoDB" id="414243at2759"/>
<protein>
    <recommendedName>
        <fullName evidence="2">glutathione transferase</fullName>
        <ecNumber evidence="2">2.5.1.18</ecNumber>
    </recommendedName>
</protein>
<evidence type="ECO:0000259" key="7">
    <source>
        <dbReference type="PROSITE" id="PS50405"/>
    </source>
</evidence>
<dbReference type="SUPFAM" id="SSF47616">
    <property type="entry name" value="GST C-terminal domain-like"/>
    <property type="match status" value="1"/>
</dbReference>
<dbReference type="PANTHER" id="PTHR11571">
    <property type="entry name" value="GLUTATHIONE S-TRANSFERASE"/>
    <property type="match status" value="1"/>
</dbReference>
<evidence type="ECO:0000256" key="5">
    <source>
        <dbReference type="ARBA" id="ARBA00047960"/>
    </source>
</evidence>
<dbReference type="InterPro" id="IPR004045">
    <property type="entry name" value="Glutathione_S-Trfase_N"/>
</dbReference>
<dbReference type="AlphaFoldDB" id="A0A1J1ITH5"/>
<dbReference type="InterPro" id="IPR040079">
    <property type="entry name" value="Glutathione_S-Trfase"/>
</dbReference>
<dbReference type="InterPro" id="IPR036249">
    <property type="entry name" value="Thioredoxin-like_sf"/>
</dbReference>
<dbReference type="InterPro" id="IPR010987">
    <property type="entry name" value="Glutathione-S-Trfase_C-like"/>
</dbReference>
<evidence type="ECO:0000259" key="6">
    <source>
        <dbReference type="PROSITE" id="PS50404"/>
    </source>
</evidence>
<dbReference type="PANTHER" id="PTHR11571:SF224">
    <property type="entry name" value="HEMATOPOIETIC PROSTAGLANDIN D SYNTHASE"/>
    <property type="match status" value="1"/>
</dbReference>
<name>A0A1J1ITH5_9DIPT</name>
<feature type="domain" description="GST N-terminal" evidence="6">
    <location>
        <begin position="1"/>
        <end position="80"/>
    </location>
</feature>
<feature type="domain" description="GST C-terminal" evidence="7">
    <location>
        <begin position="82"/>
        <end position="204"/>
    </location>
</feature>
<keyword evidence="3" id="KW-0808">Transferase</keyword>
<dbReference type="FunFam" id="3.40.30.10:FF:000258">
    <property type="entry name" value="Glutathione S-transferase"/>
    <property type="match status" value="1"/>
</dbReference>
<accession>A0A1J1ITH5</accession>
<evidence type="ECO:0000313" key="9">
    <source>
        <dbReference type="Proteomes" id="UP000183832"/>
    </source>
</evidence>
<organism evidence="8 9">
    <name type="scientific">Clunio marinus</name>
    <dbReference type="NCBI Taxonomy" id="568069"/>
    <lineage>
        <taxon>Eukaryota</taxon>
        <taxon>Metazoa</taxon>
        <taxon>Ecdysozoa</taxon>
        <taxon>Arthropoda</taxon>
        <taxon>Hexapoda</taxon>
        <taxon>Insecta</taxon>
        <taxon>Pterygota</taxon>
        <taxon>Neoptera</taxon>
        <taxon>Endopterygota</taxon>
        <taxon>Diptera</taxon>
        <taxon>Nematocera</taxon>
        <taxon>Chironomoidea</taxon>
        <taxon>Chironomidae</taxon>
        <taxon>Clunio</taxon>
    </lineage>
</organism>
<dbReference type="InterPro" id="IPR004046">
    <property type="entry name" value="GST_C"/>
</dbReference>
<evidence type="ECO:0000256" key="2">
    <source>
        <dbReference type="ARBA" id="ARBA00012452"/>
    </source>
</evidence>
<dbReference type="STRING" id="568069.A0A1J1ITH5"/>
<evidence type="ECO:0000313" key="8">
    <source>
        <dbReference type="EMBL" id="CRL03511.1"/>
    </source>
</evidence>
<dbReference type="Proteomes" id="UP000183832">
    <property type="component" value="Unassembled WGS sequence"/>
</dbReference>
<proteinExistence type="inferred from homology"/>
<dbReference type="InterPro" id="IPR036282">
    <property type="entry name" value="Glutathione-S-Trfase_C_sf"/>
</dbReference>
<evidence type="ECO:0000256" key="4">
    <source>
        <dbReference type="ARBA" id="ARBA00038317"/>
    </source>
</evidence>
<dbReference type="SFLD" id="SFLDG00363">
    <property type="entry name" value="AMPS_(cytGST):_Alpha-__Mu-__Pi"/>
    <property type="match status" value="1"/>
</dbReference>
<evidence type="ECO:0000256" key="1">
    <source>
        <dbReference type="ARBA" id="ARBA00011738"/>
    </source>
</evidence>